<dbReference type="Proteomes" id="UP000886595">
    <property type="component" value="Unassembled WGS sequence"/>
</dbReference>
<feature type="region of interest" description="Disordered" evidence="1">
    <location>
        <begin position="1"/>
        <end position="34"/>
    </location>
</feature>
<sequence>MELGQRQGKKQPASRAGNLRYETEEMDTGRRRAGENKGGVFGLTSFVDFSRPVRSVALKNQLYAAVGALLLIPSSSSLVIKEVKPKVEEEEEDKHGDDCELDLLYIVHSDISSLLRQVNFVCIMFLSRHRVALNHGDSVMDTRQFLLDAPGACYFTRYELLLFIGHMSGRRNKARYTASHLQSEEEMSGDVKTERVL</sequence>
<feature type="compositionally biased region" description="Basic and acidic residues" evidence="1">
    <location>
        <begin position="21"/>
        <end position="34"/>
    </location>
</feature>
<dbReference type="AlphaFoldDB" id="A0A8X8AVG8"/>
<comment type="caution">
    <text evidence="2">The sequence shown here is derived from an EMBL/GenBank/DDBJ whole genome shotgun (WGS) entry which is preliminary data.</text>
</comment>
<proteinExistence type="predicted"/>
<evidence type="ECO:0000256" key="1">
    <source>
        <dbReference type="SAM" id="MobiDB-lite"/>
    </source>
</evidence>
<name>A0A8X8AVG8_BRACI</name>
<feature type="region of interest" description="Disordered" evidence="1">
    <location>
        <begin position="178"/>
        <end position="197"/>
    </location>
</feature>
<evidence type="ECO:0000313" key="2">
    <source>
        <dbReference type="EMBL" id="KAG2313615.1"/>
    </source>
</evidence>
<organism evidence="2 3">
    <name type="scientific">Brassica carinata</name>
    <name type="common">Ethiopian mustard</name>
    <name type="synonym">Abyssinian cabbage</name>
    <dbReference type="NCBI Taxonomy" id="52824"/>
    <lineage>
        <taxon>Eukaryota</taxon>
        <taxon>Viridiplantae</taxon>
        <taxon>Streptophyta</taxon>
        <taxon>Embryophyta</taxon>
        <taxon>Tracheophyta</taxon>
        <taxon>Spermatophyta</taxon>
        <taxon>Magnoliopsida</taxon>
        <taxon>eudicotyledons</taxon>
        <taxon>Gunneridae</taxon>
        <taxon>Pentapetalae</taxon>
        <taxon>rosids</taxon>
        <taxon>malvids</taxon>
        <taxon>Brassicales</taxon>
        <taxon>Brassicaceae</taxon>
        <taxon>Brassiceae</taxon>
        <taxon>Brassica</taxon>
    </lineage>
</organism>
<reference evidence="2 3" key="1">
    <citation type="submission" date="2020-02" db="EMBL/GenBank/DDBJ databases">
        <authorList>
            <person name="Ma Q."/>
            <person name="Huang Y."/>
            <person name="Song X."/>
            <person name="Pei D."/>
        </authorList>
    </citation>
    <scope>NUCLEOTIDE SEQUENCE [LARGE SCALE GENOMIC DNA]</scope>
    <source>
        <strain evidence="2">Sxm20200214</strain>
        <tissue evidence="2">Leaf</tissue>
    </source>
</reference>
<accession>A0A8X8AVG8</accession>
<keyword evidence="3" id="KW-1185">Reference proteome</keyword>
<dbReference type="EMBL" id="JAAMPC010000005">
    <property type="protein sequence ID" value="KAG2313615.1"/>
    <property type="molecule type" value="Genomic_DNA"/>
</dbReference>
<gene>
    <name evidence="2" type="ORF">Bca52824_025172</name>
</gene>
<protein>
    <submittedName>
        <fullName evidence="2">Uncharacterized protein</fullName>
    </submittedName>
</protein>
<evidence type="ECO:0000313" key="3">
    <source>
        <dbReference type="Proteomes" id="UP000886595"/>
    </source>
</evidence>